<keyword evidence="2" id="KW-0812">Transmembrane</keyword>
<dbReference type="RefSeq" id="XP_038053667.1">
    <property type="nucleotide sequence ID" value="XM_038197739.1"/>
</dbReference>
<dbReference type="PANTHER" id="PTHR15678">
    <property type="entry name" value="ANTIGEN MLAA-22-RELATED"/>
    <property type="match status" value="1"/>
</dbReference>
<feature type="region of interest" description="Disordered" evidence="1">
    <location>
        <begin position="96"/>
        <end position="116"/>
    </location>
</feature>
<dbReference type="InterPro" id="IPR045167">
    <property type="entry name" value="Hobbit"/>
</dbReference>
<feature type="transmembrane region" description="Helical" evidence="2">
    <location>
        <begin position="6"/>
        <end position="28"/>
    </location>
</feature>
<evidence type="ECO:0000256" key="2">
    <source>
        <dbReference type="SAM" id="Phobius"/>
    </source>
</evidence>
<dbReference type="OMA" id="NRIAIVY"/>
<name>A0A913ZPL7_PATMI</name>
<proteinExistence type="predicted"/>
<dbReference type="EnsemblMetazoa" id="XM_038197739.1">
    <property type="protein sequence ID" value="XP_038053667.1"/>
    <property type="gene ID" value="LOC119726128"/>
</dbReference>
<keyword evidence="2" id="KW-1133">Transmembrane helix</keyword>
<dbReference type="OrthoDB" id="1562405at2759"/>
<evidence type="ECO:0000256" key="1">
    <source>
        <dbReference type="SAM" id="MobiDB-lite"/>
    </source>
</evidence>
<dbReference type="Proteomes" id="UP000887568">
    <property type="component" value="Unplaced"/>
</dbReference>
<reference evidence="3" key="1">
    <citation type="submission" date="2022-11" db="UniProtKB">
        <authorList>
            <consortium name="EnsemblMetazoa"/>
        </authorList>
    </citation>
    <scope>IDENTIFICATION</scope>
</reference>
<organism evidence="3 4">
    <name type="scientific">Patiria miniata</name>
    <name type="common">Bat star</name>
    <name type="synonym">Asterina miniata</name>
    <dbReference type="NCBI Taxonomy" id="46514"/>
    <lineage>
        <taxon>Eukaryota</taxon>
        <taxon>Metazoa</taxon>
        <taxon>Echinodermata</taxon>
        <taxon>Eleutherozoa</taxon>
        <taxon>Asterozoa</taxon>
        <taxon>Asteroidea</taxon>
        <taxon>Valvatacea</taxon>
        <taxon>Valvatida</taxon>
        <taxon>Asterinidae</taxon>
        <taxon>Patiria</taxon>
    </lineage>
</organism>
<sequence length="739" mass="82399">MGLTYLFLYGCIIAVCILVLSKICAGILSKVLSHLLKKDVSIDYIGFFSLKNVSVQLHKSSVVLDDIWISWRLFNPSQNYRMALHLGDVRVRAEMQNDQERTPQPERGEKSVKSGRKGSSFLNSSYFISGIRFLTKMMCLKVEALNIMLLNAMGTDSLLHVTIKNISLAGAALTEQVIATDLEVQQISLRMLRSANSDAGEQSHTAQASTSLKVSLQLDLILKKILGISVNVGSPRVSLLDGFMTQILPTFPRKTAPSDPQEHRELQQQKPFEEKLRAVIQKLPRDAKLQIDDIDCQVMIQSEQRRLTLTTKQLLVTADVDSDKLISCTKTKDLLLPGISCLLKLTDVQMNNMQSLKLLSLNDISVSLQLRETGVYSDLALRHCHVLYHDEEMMFWLTTIQEQIKQRKARQGIVIPTRPTIVSHPEPPKASGTSSLLQEFTLPFDLTLDLSDMSGHMTWPNAPDCAVTIATLKTGTRITSDSGSTPKKPLRYIRCNMQGDRIFCQVGDAVRTPNGVTMSSRHTWGTPLAINNIKMKVNFTPYSIDVDGAVNSLQLESCLELHSVVEHILKVTRGQEVKGQGSERQKVTVEAGLGPKHRTQRVNLRLSDFNAFVCSDLKERIMLRVDSVEVDSESEGNSTAVVMGTKLLVVTKDSKVIDCVAYMSLPEAILDVTLINLKYTAASKTLNAVIEETCCARWNTTNHMTMYHHIKEVALFGLKVKGLLPKRERVILSPDAQKM</sequence>
<keyword evidence="2" id="KW-0472">Membrane</keyword>
<protein>
    <submittedName>
        <fullName evidence="3">Uncharacterized protein</fullName>
    </submittedName>
</protein>
<evidence type="ECO:0000313" key="3">
    <source>
        <dbReference type="EnsemblMetazoa" id="XP_038053667.1"/>
    </source>
</evidence>
<dbReference type="GeneID" id="119726128"/>
<accession>A0A913ZPL7</accession>
<keyword evidence="4" id="KW-1185">Reference proteome</keyword>
<dbReference type="PANTHER" id="PTHR15678:SF6">
    <property type="entry name" value="BRIDGE-LIKE LIPID TRANSFER PROTEIN FAMILY MEMBER 2"/>
    <property type="match status" value="1"/>
</dbReference>
<evidence type="ECO:0000313" key="4">
    <source>
        <dbReference type="Proteomes" id="UP000887568"/>
    </source>
</evidence>
<dbReference type="Pfam" id="PF10344">
    <property type="entry name" value="Hobbit"/>
    <property type="match status" value="1"/>
</dbReference>
<dbReference type="AlphaFoldDB" id="A0A913ZPL7"/>
<feature type="compositionally biased region" description="Basic and acidic residues" evidence="1">
    <location>
        <begin position="96"/>
        <end position="112"/>
    </location>
</feature>